<evidence type="ECO:0000313" key="2">
    <source>
        <dbReference type="EMBL" id="KAK9136239.1"/>
    </source>
</evidence>
<feature type="region of interest" description="Disordered" evidence="1">
    <location>
        <begin position="1"/>
        <end position="23"/>
    </location>
</feature>
<accession>A0AAP0PAN4</accession>
<dbReference type="Proteomes" id="UP001420932">
    <property type="component" value="Unassembled WGS sequence"/>
</dbReference>
<proteinExistence type="predicted"/>
<evidence type="ECO:0000256" key="1">
    <source>
        <dbReference type="SAM" id="MobiDB-lite"/>
    </source>
</evidence>
<evidence type="ECO:0000313" key="3">
    <source>
        <dbReference type="Proteomes" id="UP001420932"/>
    </source>
</evidence>
<comment type="caution">
    <text evidence="2">The sequence shown here is derived from an EMBL/GenBank/DDBJ whole genome shotgun (WGS) entry which is preliminary data.</text>
</comment>
<organism evidence="2 3">
    <name type="scientific">Stephania yunnanensis</name>
    <dbReference type="NCBI Taxonomy" id="152371"/>
    <lineage>
        <taxon>Eukaryota</taxon>
        <taxon>Viridiplantae</taxon>
        <taxon>Streptophyta</taxon>
        <taxon>Embryophyta</taxon>
        <taxon>Tracheophyta</taxon>
        <taxon>Spermatophyta</taxon>
        <taxon>Magnoliopsida</taxon>
        <taxon>Ranunculales</taxon>
        <taxon>Menispermaceae</taxon>
        <taxon>Menispermoideae</taxon>
        <taxon>Cissampelideae</taxon>
        <taxon>Stephania</taxon>
    </lineage>
</organism>
<gene>
    <name evidence="2" type="ORF">Syun_015569</name>
</gene>
<dbReference type="EMBL" id="JBBNAF010000006">
    <property type="protein sequence ID" value="KAK9136239.1"/>
    <property type="molecule type" value="Genomic_DNA"/>
</dbReference>
<protein>
    <submittedName>
        <fullName evidence="2">Uncharacterized protein</fullName>
    </submittedName>
</protein>
<name>A0AAP0PAN4_9MAGN</name>
<keyword evidence="3" id="KW-1185">Reference proteome</keyword>
<dbReference type="AlphaFoldDB" id="A0AAP0PAN4"/>
<sequence length="166" mass="18256">MARDDAGSVGREPGDADPGGSGVCGAGAVTAQGSRLGAARGCVGRRRAAQGTGRRAVRGRWRRIWPVRGYALVAAELAGREATAGRADHREEETVAGVRQFIHFQPLNRAKPIPSRKKSNIWEHSDKHWELLQFKLSGIGVERFDRYYSALFREAPKSTRTAFAWK</sequence>
<reference evidence="2 3" key="1">
    <citation type="submission" date="2024-01" db="EMBL/GenBank/DDBJ databases">
        <title>Genome assemblies of Stephania.</title>
        <authorList>
            <person name="Yang L."/>
        </authorList>
    </citation>
    <scope>NUCLEOTIDE SEQUENCE [LARGE SCALE GENOMIC DNA]</scope>
    <source>
        <strain evidence="2">YNDBR</strain>
        <tissue evidence="2">Leaf</tissue>
    </source>
</reference>